<comment type="caution">
    <text evidence="22">The sequence shown here is derived from an EMBL/GenBank/DDBJ whole genome shotgun (WGS) entry which is preliminary data.</text>
</comment>
<protein>
    <recommendedName>
        <fullName evidence="19">Bifunctional NAD(P)H-hydrate repair enzyme</fullName>
    </recommendedName>
    <alternativeName>
        <fullName evidence="19">Nicotinamide nucleotide repair protein</fullName>
    </alternativeName>
    <domain>
        <recommendedName>
            <fullName evidence="19">ADP-dependent (S)-NAD(P)H-hydrate dehydratase</fullName>
            <ecNumber evidence="19">4.2.1.136</ecNumber>
        </recommendedName>
        <alternativeName>
            <fullName evidence="19">ADP-dependent NAD(P)HX dehydratase</fullName>
        </alternativeName>
    </domain>
    <domain>
        <recommendedName>
            <fullName evidence="19">NAD(P)H-hydrate epimerase</fullName>
            <ecNumber evidence="19">5.1.99.6</ecNumber>
        </recommendedName>
    </domain>
</protein>
<evidence type="ECO:0000256" key="2">
    <source>
        <dbReference type="ARBA" id="ARBA00000909"/>
    </source>
</evidence>
<evidence type="ECO:0000256" key="11">
    <source>
        <dbReference type="ARBA" id="ARBA00023235"/>
    </source>
</evidence>
<dbReference type="Pfam" id="PF03853">
    <property type="entry name" value="YjeF_N"/>
    <property type="match status" value="1"/>
</dbReference>
<organism evidence="22 23">
    <name type="scientific">Spongiibacter pelagi</name>
    <dbReference type="NCBI Taxonomy" id="2760804"/>
    <lineage>
        <taxon>Bacteria</taxon>
        <taxon>Pseudomonadati</taxon>
        <taxon>Pseudomonadota</taxon>
        <taxon>Gammaproteobacteria</taxon>
        <taxon>Cellvibrionales</taxon>
        <taxon>Spongiibacteraceae</taxon>
        <taxon>Spongiibacter</taxon>
    </lineage>
</organism>
<dbReference type="CDD" id="cd01171">
    <property type="entry name" value="YXKO-related"/>
    <property type="match status" value="1"/>
</dbReference>
<dbReference type="PROSITE" id="PS51383">
    <property type="entry name" value="YJEF_C_3"/>
    <property type="match status" value="1"/>
</dbReference>
<evidence type="ECO:0000256" key="19">
    <source>
        <dbReference type="PIRNR" id="PIRNR017184"/>
    </source>
</evidence>
<dbReference type="PIRSF" id="PIRSF017184">
    <property type="entry name" value="Nnr"/>
    <property type="match status" value="1"/>
</dbReference>
<evidence type="ECO:0000256" key="12">
    <source>
        <dbReference type="ARBA" id="ARBA00023239"/>
    </source>
</evidence>
<dbReference type="InterPro" id="IPR000631">
    <property type="entry name" value="CARKD"/>
</dbReference>
<evidence type="ECO:0000313" key="23">
    <source>
        <dbReference type="Proteomes" id="UP000610558"/>
    </source>
</evidence>
<evidence type="ECO:0000256" key="15">
    <source>
        <dbReference type="ARBA" id="ARBA00048238"/>
    </source>
</evidence>
<evidence type="ECO:0000313" key="22">
    <source>
        <dbReference type="EMBL" id="MBD2857901.1"/>
    </source>
</evidence>
<keyword evidence="10 17" id="KW-0520">NAD</keyword>
<dbReference type="Proteomes" id="UP000610558">
    <property type="component" value="Unassembled WGS sequence"/>
</dbReference>
<comment type="catalytic activity">
    <reaction evidence="2 18 19">
        <text>(6R)-NADPHX = (6S)-NADPHX</text>
        <dbReference type="Rhea" id="RHEA:32227"/>
        <dbReference type="ChEBI" id="CHEBI:64076"/>
        <dbReference type="ChEBI" id="CHEBI:64077"/>
        <dbReference type="EC" id="5.1.99.6"/>
    </reaction>
</comment>
<dbReference type="SUPFAM" id="SSF53613">
    <property type="entry name" value="Ribokinase-like"/>
    <property type="match status" value="1"/>
</dbReference>
<dbReference type="GO" id="GO:0005524">
    <property type="term" value="F:ATP binding"/>
    <property type="evidence" value="ECO:0007669"/>
    <property type="project" value="UniProtKB-UniRule"/>
</dbReference>
<gene>
    <name evidence="17" type="primary">nnrD</name>
    <name evidence="18" type="synonym">nnrE</name>
    <name evidence="22" type="ORF">IB286_02700</name>
</gene>
<dbReference type="NCBIfam" id="TIGR00196">
    <property type="entry name" value="yjeF_cterm"/>
    <property type="match status" value="1"/>
</dbReference>
<dbReference type="Pfam" id="PF01256">
    <property type="entry name" value="Carb_kinase"/>
    <property type="match status" value="1"/>
</dbReference>
<evidence type="ECO:0000256" key="10">
    <source>
        <dbReference type="ARBA" id="ARBA00023027"/>
    </source>
</evidence>
<evidence type="ECO:0000256" key="17">
    <source>
        <dbReference type="HAMAP-Rule" id="MF_01965"/>
    </source>
</evidence>
<dbReference type="NCBIfam" id="TIGR00197">
    <property type="entry name" value="yjeF_nterm"/>
    <property type="match status" value="1"/>
</dbReference>
<feature type="binding site" evidence="17">
    <location>
        <position position="376"/>
    </location>
    <ligand>
        <name>(6S)-NADPHX</name>
        <dbReference type="ChEBI" id="CHEBI:64076"/>
    </ligand>
</feature>
<comment type="cofactor">
    <cofactor evidence="18 19">
        <name>K(+)</name>
        <dbReference type="ChEBI" id="CHEBI:29103"/>
    </cofactor>
    <text evidence="18 19">Binds 1 potassium ion per subunit.</text>
</comment>
<dbReference type="SUPFAM" id="SSF64153">
    <property type="entry name" value="YjeF N-terminal domain-like"/>
    <property type="match status" value="1"/>
</dbReference>
<comment type="catalytic activity">
    <reaction evidence="1 18 19">
        <text>(6R)-NADHX = (6S)-NADHX</text>
        <dbReference type="Rhea" id="RHEA:32215"/>
        <dbReference type="ChEBI" id="CHEBI:64074"/>
        <dbReference type="ChEBI" id="CHEBI:64075"/>
        <dbReference type="EC" id="5.1.99.6"/>
    </reaction>
</comment>
<comment type="catalytic activity">
    <reaction evidence="15 17 19">
        <text>(6S)-NADHX + ADP = AMP + phosphate + NADH + H(+)</text>
        <dbReference type="Rhea" id="RHEA:32223"/>
        <dbReference type="ChEBI" id="CHEBI:15378"/>
        <dbReference type="ChEBI" id="CHEBI:43474"/>
        <dbReference type="ChEBI" id="CHEBI:57945"/>
        <dbReference type="ChEBI" id="CHEBI:64074"/>
        <dbReference type="ChEBI" id="CHEBI:456215"/>
        <dbReference type="ChEBI" id="CHEBI:456216"/>
        <dbReference type="EC" id="4.2.1.136"/>
    </reaction>
</comment>
<dbReference type="PROSITE" id="PS51385">
    <property type="entry name" value="YJEF_N"/>
    <property type="match status" value="1"/>
</dbReference>
<keyword evidence="23" id="KW-1185">Reference proteome</keyword>
<dbReference type="InterPro" id="IPR017953">
    <property type="entry name" value="Carbohydrate_kinase_pred_CS"/>
</dbReference>
<evidence type="ECO:0000256" key="7">
    <source>
        <dbReference type="ARBA" id="ARBA00022840"/>
    </source>
</evidence>
<dbReference type="PROSITE" id="PS01050">
    <property type="entry name" value="YJEF_C_2"/>
    <property type="match status" value="1"/>
</dbReference>
<dbReference type="InterPro" id="IPR036652">
    <property type="entry name" value="YjeF_N_dom_sf"/>
</dbReference>
<reference evidence="22" key="1">
    <citation type="submission" date="2020-09" db="EMBL/GenBank/DDBJ databases">
        <authorList>
            <person name="Yoon J.-W."/>
        </authorList>
    </citation>
    <scope>NUCLEOTIDE SEQUENCE</scope>
    <source>
        <strain evidence="22">KMU-158</strain>
    </source>
</reference>
<evidence type="ECO:0000256" key="14">
    <source>
        <dbReference type="ARBA" id="ARBA00025153"/>
    </source>
</evidence>
<evidence type="ECO:0000256" key="13">
    <source>
        <dbReference type="ARBA" id="ARBA00023268"/>
    </source>
</evidence>
<dbReference type="GO" id="GO:0046872">
    <property type="term" value="F:metal ion binding"/>
    <property type="evidence" value="ECO:0007669"/>
    <property type="project" value="UniProtKB-UniRule"/>
</dbReference>
<name>A0A927C160_9GAMM</name>
<evidence type="ECO:0000256" key="18">
    <source>
        <dbReference type="HAMAP-Rule" id="MF_01966"/>
    </source>
</evidence>
<dbReference type="InterPro" id="IPR030677">
    <property type="entry name" value="Nnr"/>
</dbReference>
<dbReference type="GO" id="GO:0052856">
    <property type="term" value="F:NAD(P)HX epimerase activity"/>
    <property type="evidence" value="ECO:0007669"/>
    <property type="project" value="UniProtKB-UniRule"/>
</dbReference>
<feature type="binding site" evidence="18">
    <location>
        <begin position="66"/>
        <end position="70"/>
    </location>
    <ligand>
        <name>(6S)-NADPHX</name>
        <dbReference type="ChEBI" id="CHEBI:64076"/>
    </ligand>
</feature>
<feature type="binding site" evidence="17">
    <location>
        <position position="446"/>
    </location>
    <ligand>
        <name>AMP</name>
        <dbReference type="ChEBI" id="CHEBI:456215"/>
    </ligand>
</feature>
<feature type="binding site" evidence="18">
    <location>
        <position position="128"/>
    </location>
    <ligand>
        <name>K(+)</name>
        <dbReference type="ChEBI" id="CHEBI:29103"/>
    </ligand>
</feature>
<comment type="function">
    <text evidence="17">Catalyzes the dehydration of the S-form of NAD(P)HX at the expense of ADP, which is converted to AMP. Together with NAD(P)HX epimerase, which catalyzes the epimerization of the S- and R-forms, the enzyme allows the repair of both epimers of NAD(P)HX, a damaged form of NAD(P)H that is a result of enzymatic or heat-dependent hydration.</text>
</comment>
<accession>A0A927C160</accession>
<comment type="similarity">
    <text evidence="3 19">In the N-terminal section; belongs to the NnrE/AIBP family.</text>
</comment>
<sequence>MPRATSIPPDANFYSAEQCRELDRRAIASGIPGFELMSRAGAAAFTLLQQRWSDCSPIEIFCGGGNNGGDGYIVAALAAEAGIPVRLWSLKDELNGDAALARAAAERAGVVIQAWQGELPQAGAVIVDALLGTGLSGEVREPYSAAIKAINHSGCPVLGVDIPSGLCSDTGVALGEVVRADITLSFIALKLGLVTSIAPEFVGELILNDLQIPASVYSEMVPQASAINRCVLQARLGARPRHAHKGMFGHVLVVGGDYGMAGAAILSASAAARCGAGLVSCATREENLAALLSVRPEVMGRGVEGSGDLESLLERASVLAVGPGLGQQDWGAELLKHTLATDVPVVLDADALNLIAREQFKLRKEGSAAPRVLTPHPAEAARLLGISTAEVQADRRAAVLAIAKRYSATVLLKGAGTLIAEFDQSGQPCVAVNLGGNPGMASGGMGDVLTGMIAALLAQGLSAFEATCLAASLHCRAADFAAAEGERGMLAMDVVAQLRRVIN</sequence>
<feature type="binding site" evidence="17">
    <location>
        <position position="447"/>
    </location>
    <ligand>
        <name>(6S)-NADPHX</name>
        <dbReference type="ChEBI" id="CHEBI:64076"/>
    </ligand>
</feature>
<evidence type="ECO:0000256" key="1">
    <source>
        <dbReference type="ARBA" id="ARBA00000013"/>
    </source>
</evidence>
<comment type="similarity">
    <text evidence="17">Belongs to the NnrD/CARKD family.</text>
</comment>
<feature type="binding site" evidence="17">
    <location>
        <position position="324"/>
    </location>
    <ligand>
        <name>(6S)-NADPHX</name>
        <dbReference type="ChEBI" id="CHEBI:64076"/>
    </ligand>
</feature>
<dbReference type="EC" id="4.2.1.136" evidence="19"/>
<dbReference type="InterPro" id="IPR029056">
    <property type="entry name" value="Ribokinase-like"/>
</dbReference>
<evidence type="ECO:0000259" key="21">
    <source>
        <dbReference type="PROSITE" id="PS51385"/>
    </source>
</evidence>
<feature type="binding site" evidence="18">
    <location>
        <position position="67"/>
    </location>
    <ligand>
        <name>K(+)</name>
        <dbReference type="ChEBI" id="CHEBI:29103"/>
    </ligand>
</feature>
<keyword evidence="13" id="KW-0511">Multifunctional enzyme</keyword>
<dbReference type="Gene3D" id="3.40.50.10260">
    <property type="entry name" value="YjeF N-terminal domain"/>
    <property type="match status" value="1"/>
</dbReference>
<dbReference type="HAMAP" id="MF_01965">
    <property type="entry name" value="NADHX_dehydratase"/>
    <property type="match status" value="1"/>
</dbReference>
<dbReference type="HAMAP" id="MF_01966">
    <property type="entry name" value="NADHX_epimerase"/>
    <property type="match status" value="1"/>
</dbReference>
<comment type="cofactor">
    <cofactor evidence="17">
        <name>Mg(2+)</name>
        <dbReference type="ChEBI" id="CHEBI:18420"/>
    </cofactor>
</comment>
<dbReference type="PANTHER" id="PTHR12592:SF0">
    <property type="entry name" value="ATP-DEPENDENT (S)-NAD(P)H-HYDRATE DEHYDRATASE"/>
    <property type="match status" value="1"/>
</dbReference>
<comment type="catalytic activity">
    <reaction evidence="16 17 19">
        <text>(6S)-NADPHX + ADP = AMP + phosphate + NADPH + H(+)</text>
        <dbReference type="Rhea" id="RHEA:32235"/>
        <dbReference type="ChEBI" id="CHEBI:15378"/>
        <dbReference type="ChEBI" id="CHEBI:43474"/>
        <dbReference type="ChEBI" id="CHEBI:57783"/>
        <dbReference type="ChEBI" id="CHEBI:64076"/>
        <dbReference type="ChEBI" id="CHEBI:456215"/>
        <dbReference type="ChEBI" id="CHEBI:456216"/>
        <dbReference type="EC" id="4.2.1.136"/>
    </reaction>
</comment>
<keyword evidence="8 17" id="KW-0521">NADP</keyword>
<evidence type="ECO:0000256" key="8">
    <source>
        <dbReference type="ARBA" id="ARBA00022857"/>
    </source>
</evidence>
<comment type="subunit">
    <text evidence="17">Homotetramer.</text>
</comment>
<dbReference type="GO" id="GO:0046496">
    <property type="term" value="P:nicotinamide nucleotide metabolic process"/>
    <property type="evidence" value="ECO:0007669"/>
    <property type="project" value="UniProtKB-UniRule"/>
</dbReference>
<proteinExistence type="inferred from homology"/>
<evidence type="ECO:0000256" key="4">
    <source>
        <dbReference type="ARBA" id="ARBA00009524"/>
    </source>
</evidence>
<dbReference type="PANTHER" id="PTHR12592">
    <property type="entry name" value="ATP-DEPENDENT (S)-NAD(P)H-HYDRATE DEHYDRATASE FAMILY MEMBER"/>
    <property type="match status" value="1"/>
</dbReference>
<keyword evidence="6 17" id="KW-0547">Nucleotide-binding</keyword>
<evidence type="ECO:0000256" key="3">
    <source>
        <dbReference type="ARBA" id="ARBA00006001"/>
    </source>
</evidence>
<dbReference type="EMBL" id="JACXLD010000001">
    <property type="protein sequence ID" value="MBD2857901.1"/>
    <property type="molecule type" value="Genomic_DNA"/>
</dbReference>
<keyword evidence="12 17" id="KW-0456">Lyase</keyword>
<feature type="domain" description="YjeF N-terminal" evidence="21">
    <location>
        <begin position="19"/>
        <end position="218"/>
    </location>
</feature>
<dbReference type="GO" id="GO:0110051">
    <property type="term" value="P:metabolite repair"/>
    <property type="evidence" value="ECO:0007669"/>
    <property type="project" value="TreeGrafter"/>
</dbReference>
<comment type="function">
    <text evidence="14 19">Bifunctional enzyme that catalyzes the epimerization of the S- and R-forms of NAD(P)HX and the dehydration of the S-form of NAD(P)HX at the expense of ADP, which is converted to AMP. This allows the repair of both epimers of NAD(P)HX, a damaged form of NAD(P)H that is a result of enzymatic or heat-dependent hydration.</text>
</comment>
<feature type="binding site" evidence="18">
    <location>
        <position position="164"/>
    </location>
    <ligand>
        <name>K(+)</name>
        <dbReference type="ChEBI" id="CHEBI:29103"/>
    </ligand>
</feature>
<dbReference type="AlphaFoldDB" id="A0A927C160"/>
<evidence type="ECO:0000256" key="6">
    <source>
        <dbReference type="ARBA" id="ARBA00022741"/>
    </source>
</evidence>
<feature type="binding site" evidence="18">
    <location>
        <position position="143"/>
    </location>
    <ligand>
        <name>(6S)-NADPHX</name>
        <dbReference type="ChEBI" id="CHEBI:64076"/>
    </ligand>
</feature>
<keyword evidence="11 18" id="KW-0413">Isomerase</keyword>
<feature type="binding site" evidence="17">
    <location>
        <position position="263"/>
    </location>
    <ligand>
        <name>(6S)-NADPHX</name>
        <dbReference type="ChEBI" id="CHEBI:64076"/>
    </ligand>
</feature>
<dbReference type="Gene3D" id="3.40.1190.20">
    <property type="match status" value="1"/>
</dbReference>
<evidence type="ECO:0000256" key="5">
    <source>
        <dbReference type="ARBA" id="ARBA00022723"/>
    </source>
</evidence>
<feature type="binding site" evidence="17">
    <location>
        <begin position="413"/>
        <end position="417"/>
    </location>
    <ligand>
        <name>AMP</name>
        <dbReference type="ChEBI" id="CHEBI:456215"/>
    </ligand>
</feature>
<keyword evidence="7 17" id="KW-0067">ATP-binding</keyword>
<comment type="function">
    <text evidence="18">Catalyzes the epimerization of the S- and R-forms of NAD(P)HX, a damaged form of NAD(P)H that is a result of enzymatic or heat-dependent hydration. This is a prerequisite for the S-specific NAD(P)H-hydrate dehydratase to allow the repair of both epimers of NAD(P)HX.</text>
</comment>
<dbReference type="InterPro" id="IPR004443">
    <property type="entry name" value="YjeF_N_dom"/>
</dbReference>
<evidence type="ECO:0000256" key="9">
    <source>
        <dbReference type="ARBA" id="ARBA00022958"/>
    </source>
</evidence>
<evidence type="ECO:0000256" key="16">
    <source>
        <dbReference type="ARBA" id="ARBA00049209"/>
    </source>
</evidence>
<keyword evidence="5 18" id="KW-0479">Metal-binding</keyword>
<evidence type="ECO:0000259" key="20">
    <source>
        <dbReference type="PROSITE" id="PS51383"/>
    </source>
</evidence>
<feature type="domain" description="YjeF C-terminal" evidence="20">
    <location>
        <begin position="228"/>
        <end position="503"/>
    </location>
</feature>
<comment type="similarity">
    <text evidence="4 19">In the C-terminal section; belongs to the NnrD/CARKD family.</text>
</comment>
<feature type="binding site" evidence="18">
    <location>
        <position position="161"/>
    </location>
    <ligand>
        <name>(6S)-NADPHX</name>
        <dbReference type="ChEBI" id="CHEBI:64076"/>
    </ligand>
</feature>
<dbReference type="GO" id="GO:0052855">
    <property type="term" value="F:ADP-dependent NAD(P)H-hydrate dehydratase activity"/>
    <property type="evidence" value="ECO:0007669"/>
    <property type="project" value="UniProtKB-UniRule"/>
</dbReference>
<comment type="similarity">
    <text evidence="18">Belongs to the NnrE/AIBP family.</text>
</comment>
<feature type="binding site" evidence="18">
    <location>
        <begin position="132"/>
        <end position="138"/>
    </location>
    <ligand>
        <name>(6S)-NADPHX</name>
        <dbReference type="ChEBI" id="CHEBI:64076"/>
    </ligand>
</feature>
<dbReference type="RefSeq" id="WP_190762166.1">
    <property type="nucleotide sequence ID" value="NZ_JACXLD010000001.1"/>
</dbReference>
<keyword evidence="9 18" id="KW-0630">Potassium</keyword>
<dbReference type="EC" id="5.1.99.6" evidence="19"/>